<keyword evidence="2" id="KW-1185">Reference proteome</keyword>
<dbReference type="KEGG" id="lch:Lcho_3009"/>
<dbReference type="STRING" id="395495.Lcho_3009"/>
<dbReference type="eggNOG" id="COG3658">
    <property type="taxonomic scope" value="Bacteria"/>
</dbReference>
<evidence type="ECO:0008006" key="3">
    <source>
        <dbReference type="Google" id="ProtNLM"/>
    </source>
</evidence>
<name>B1XZ99_LEPCP</name>
<dbReference type="HOGENOM" id="CLU_121881_0_0_4"/>
<dbReference type="InterPro" id="IPR018588">
    <property type="entry name" value="Dihaem_cytochrome-c"/>
</dbReference>
<evidence type="ECO:0000313" key="2">
    <source>
        <dbReference type="Proteomes" id="UP000001693"/>
    </source>
</evidence>
<reference evidence="1 2" key="1">
    <citation type="submission" date="2008-03" db="EMBL/GenBank/DDBJ databases">
        <title>Complete sequence of Leptothrix cholodnii SP-6.</title>
        <authorList>
            <consortium name="US DOE Joint Genome Institute"/>
            <person name="Copeland A."/>
            <person name="Lucas S."/>
            <person name="Lapidus A."/>
            <person name="Glavina del Rio T."/>
            <person name="Dalin E."/>
            <person name="Tice H."/>
            <person name="Bruce D."/>
            <person name="Goodwin L."/>
            <person name="Pitluck S."/>
            <person name="Chertkov O."/>
            <person name="Brettin T."/>
            <person name="Detter J.C."/>
            <person name="Han C."/>
            <person name="Kuske C.R."/>
            <person name="Schmutz J."/>
            <person name="Larimer F."/>
            <person name="Land M."/>
            <person name="Hauser L."/>
            <person name="Kyrpides N."/>
            <person name="Lykidis A."/>
            <person name="Emerson D."/>
            <person name="Richardson P."/>
        </authorList>
    </citation>
    <scope>NUCLEOTIDE SEQUENCE [LARGE SCALE GENOMIC DNA]</scope>
    <source>
        <strain evidence="2">ATCC 51168 / LMG 8142 / SP-6</strain>
    </source>
</reference>
<dbReference type="Proteomes" id="UP000001693">
    <property type="component" value="Chromosome"/>
</dbReference>
<organism evidence="1 2">
    <name type="scientific">Leptothrix cholodnii (strain ATCC 51168 / LMG 8142 / SP-6)</name>
    <name type="common">Leptothrix discophora (strain SP-6)</name>
    <dbReference type="NCBI Taxonomy" id="395495"/>
    <lineage>
        <taxon>Bacteria</taxon>
        <taxon>Pseudomonadati</taxon>
        <taxon>Pseudomonadota</taxon>
        <taxon>Betaproteobacteria</taxon>
        <taxon>Burkholderiales</taxon>
        <taxon>Sphaerotilaceae</taxon>
        <taxon>Leptothrix</taxon>
    </lineage>
</organism>
<dbReference type="AlphaFoldDB" id="B1XZ99"/>
<gene>
    <name evidence="1" type="ordered locus">Lcho_3009</name>
</gene>
<accession>B1XZ99</accession>
<dbReference type="EMBL" id="CP001013">
    <property type="protein sequence ID" value="ACB35269.1"/>
    <property type="molecule type" value="Genomic_DNA"/>
</dbReference>
<sequence precursor="true">MNSNLSSNGTGSLMAPRSKWMRVSLALLTLGLGLGIAEVAQADSDRKLRVPLNPSYVTECAACHVAYPPGLLPAQSWQRLMGGLDKHFGNDATVDAAAAKEIGAWLVQNAGRSDQAAPPQDRITLSRWFQKEHDEIDAATWKRPSIKSAANCSACHGNTEQGRYSEHDVKIPK</sequence>
<evidence type="ECO:0000313" key="1">
    <source>
        <dbReference type="EMBL" id="ACB35269.1"/>
    </source>
</evidence>
<proteinExistence type="predicted"/>
<protein>
    <recommendedName>
        <fullName evidence="3">Diheme cytochrome c</fullName>
    </recommendedName>
</protein>
<dbReference type="RefSeq" id="WP_012348020.1">
    <property type="nucleotide sequence ID" value="NC_010524.1"/>
</dbReference>
<dbReference type="InterPro" id="IPR036280">
    <property type="entry name" value="Multihaem_cyt_sf"/>
</dbReference>
<dbReference type="Pfam" id="PF09626">
    <property type="entry name" value="DHC"/>
    <property type="match status" value="1"/>
</dbReference>
<dbReference type="SUPFAM" id="SSF48695">
    <property type="entry name" value="Multiheme cytochromes"/>
    <property type="match status" value="1"/>
</dbReference>